<keyword evidence="2" id="KW-0812">Transmembrane</keyword>
<dbReference type="STRING" id="1461694.ATO9_09260"/>
<keyword evidence="2" id="KW-1133">Transmembrane helix</keyword>
<organism evidence="3 4">
    <name type="scientific">Pseudooceanicola atlanticus</name>
    <dbReference type="NCBI Taxonomy" id="1461694"/>
    <lineage>
        <taxon>Bacteria</taxon>
        <taxon>Pseudomonadati</taxon>
        <taxon>Pseudomonadota</taxon>
        <taxon>Alphaproteobacteria</taxon>
        <taxon>Rhodobacterales</taxon>
        <taxon>Paracoccaceae</taxon>
        <taxon>Pseudooceanicola</taxon>
    </lineage>
</organism>
<feature type="transmembrane region" description="Helical" evidence="2">
    <location>
        <begin position="18"/>
        <end position="38"/>
    </location>
</feature>
<name>A0A0A0EF33_9RHOB</name>
<feature type="compositionally biased region" description="Low complexity" evidence="1">
    <location>
        <begin position="59"/>
        <end position="95"/>
    </location>
</feature>
<gene>
    <name evidence="3" type="ORF">ATO9_09260</name>
</gene>
<dbReference type="RefSeq" id="WP_043747661.1">
    <property type="nucleotide sequence ID" value="NZ_AQQX01000003.1"/>
</dbReference>
<proteinExistence type="predicted"/>
<dbReference type="EMBL" id="AQQX01000003">
    <property type="protein sequence ID" value="KGM48885.1"/>
    <property type="molecule type" value="Genomic_DNA"/>
</dbReference>
<protein>
    <submittedName>
        <fullName evidence="3">Uncharacterized protein</fullName>
    </submittedName>
</protein>
<evidence type="ECO:0000256" key="2">
    <source>
        <dbReference type="SAM" id="Phobius"/>
    </source>
</evidence>
<dbReference type="AlphaFoldDB" id="A0A0A0EF33"/>
<evidence type="ECO:0000313" key="3">
    <source>
        <dbReference type="EMBL" id="KGM48885.1"/>
    </source>
</evidence>
<keyword evidence="2" id="KW-0472">Membrane</keyword>
<reference evidence="3 4" key="1">
    <citation type="journal article" date="2015" name="Antonie Van Leeuwenhoek">
        <title>Pseudooceanicola atlanticus gen. nov. sp. nov., isolated from surface seawater of the Atlantic Ocean and reclassification of Oceanicola batsensis, Oceanicola marinus, Oceanicola nitratireducens, Oceanicola nanhaiensis, Oceanicola antarcticus and Oceanicola flagellatus, as Pseudooceanicola batsensis comb. nov., Pseudooceanicola marinus comb. nov., Pseudooceanicola nitratireducens comb. nov., Pseudooceanicola nanhaiensis comb. nov., Pseudooceanicola antarcticus comb. nov., and Pseudooceanicola flagellatus comb. nov.</title>
        <authorList>
            <person name="Lai Q."/>
            <person name="Li G."/>
            <person name="Liu X."/>
            <person name="Du Y."/>
            <person name="Sun F."/>
            <person name="Shao Z."/>
        </authorList>
    </citation>
    <scope>NUCLEOTIDE SEQUENCE [LARGE SCALE GENOMIC DNA]</scope>
    <source>
        <strain evidence="3 4">22II-s11g</strain>
    </source>
</reference>
<dbReference type="eggNOG" id="ENOG5031UFI">
    <property type="taxonomic scope" value="Bacteria"/>
</dbReference>
<accession>A0A0A0EF33</accession>
<feature type="region of interest" description="Disordered" evidence="1">
    <location>
        <begin position="45"/>
        <end position="95"/>
    </location>
</feature>
<dbReference type="Proteomes" id="UP000030004">
    <property type="component" value="Unassembled WGS sequence"/>
</dbReference>
<evidence type="ECO:0000256" key="1">
    <source>
        <dbReference type="SAM" id="MobiDB-lite"/>
    </source>
</evidence>
<comment type="caution">
    <text evidence="3">The sequence shown here is derived from an EMBL/GenBank/DDBJ whole genome shotgun (WGS) entry which is preliminary data.</text>
</comment>
<evidence type="ECO:0000313" key="4">
    <source>
        <dbReference type="Proteomes" id="UP000030004"/>
    </source>
</evidence>
<keyword evidence="4" id="KW-1185">Reference proteome</keyword>
<feature type="compositionally biased region" description="Polar residues" evidence="1">
    <location>
        <begin position="45"/>
        <end position="58"/>
    </location>
</feature>
<sequence length="95" mass="9142">MAEQHTYEARHSGRSGGALAFITGGLVVAVAVLAYFIFGGMEQFQSGSGSTPSNIEINATSDSAAGAEAADDSAAAGASAETDGGEAAAGAAASE</sequence>